<comment type="caution">
    <text evidence="2">The sequence shown here is derived from an EMBL/GenBank/DDBJ whole genome shotgun (WGS) entry which is preliminary data.</text>
</comment>
<evidence type="ECO:0000313" key="2">
    <source>
        <dbReference type="EMBL" id="KAG5604628.1"/>
    </source>
</evidence>
<proteinExistence type="predicted"/>
<reference evidence="2 3" key="1">
    <citation type="submission" date="2020-09" db="EMBL/GenBank/DDBJ databases">
        <title>De no assembly of potato wild relative species, Solanum commersonii.</title>
        <authorList>
            <person name="Cho K."/>
        </authorList>
    </citation>
    <scope>NUCLEOTIDE SEQUENCE [LARGE SCALE GENOMIC DNA]</scope>
    <source>
        <strain evidence="2">LZ3.2</strain>
        <tissue evidence="2">Leaf</tissue>
    </source>
</reference>
<keyword evidence="3" id="KW-1185">Reference proteome</keyword>
<dbReference type="AlphaFoldDB" id="A0A9J5YZW9"/>
<protein>
    <submittedName>
        <fullName evidence="2">Uncharacterized protein</fullName>
    </submittedName>
</protein>
<name>A0A9J5YZW9_SOLCO</name>
<evidence type="ECO:0000256" key="1">
    <source>
        <dbReference type="SAM" id="MobiDB-lite"/>
    </source>
</evidence>
<gene>
    <name evidence="2" type="ORF">H5410_026120</name>
</gene>
<evidence type="ECO:0000313" key="3">
    <source>
        <dbReference type="Proteomes" id="UP000824120"/>
    </source>
</evidence>
<dbReference type="EMBL" id="JACXVP010000005">
    <property type="protein sequence ID" value="KAG5604628.1"/>
    <property type="molecule type" value="Genomic_DNA"/>
</dbReference>
<organism evidence="2 3">
    <name type="scientific">Solanum commersonii</name>
    <name type="common">Commerson's wild potato</name>
    <name type="synonym">Commerson's nightshade</name>
    <dbReference type="NCBI Taxonomy" id="4109"/>
    <lineage>
        <taxon>Eukaryota</taxon>
        <taxon>Viridiplantae</taxon>
        <taxon>Streptophyta</taxon>
        <taxon>Embryophyta</taxon>
        <taxon>Tracheophyta</taxon>
        <taxon>Spermatophyta</taxon>
        <taxon>Magnoliopsida</taxon>
        <taxon>eudicotyledons</taxon>
        <taxon>Gunneridae</taxon>
        <taxon>Pentapetalae</taxon>
        <taxon>asterids</taxon>
        <taxon>lamiids</taxon>
        <taxon>Solanales</taxon>
        <taxon>Solanaceae</taxon>
        <taxon>Solanoideae</taxon>
        <taxon>Solaneae</taxon>
        <taxon>Solanum</taxon>
    </lineage>
</organism>
<dbReference type="OrthoDB" id="10431775at2759"/>
<sequence>MEEGKINDQKKNDPKEESIEVREIADEQQPLPEIADEQHAIPSPQLTLEDAEKRLKRQSKAVSSTVQKMIKRAKRGVGSFSKNIIEKKAVKNKKKEDEDEDVMMMKTVINGIMSINAQTMTSMKTTVQATTAVPQTAVTQAKL</sequence>
<feature type="compositionally biased region" description="Basic and acidic residues" evidence="1">
    <location>
        <begin position="1"/>
        <end position="25"/>
    </location>
</feature>
<accession>A0A9J5YZW9</accession>
<feature type="region of interest" description="Disordered" evidence="1">
    <location>
        <begin position="1"/>
        <end position="43"/>
    </location>
</feature>
<dbReference type="Proteomes" id="UP000824120">
    <property type="component" value="Chromosome 5"/>
</dbReference>